<dbReference type="AlphaFoldDB" id="A0A8K0T3H4"/>
<sequence length="490" mass="56465">MASSSLWDYIFIRTSIFFLHLIAPLSILYLLASTLFHLPIFIPRILEIWLTIEAAFFLLVYIPLHLYLQRPATHPATLSPEDRRTLFRRCHINVPDPERHLRKWFRDAPVGEIKRENVNDFFRWAFLNAAESDPTYDQELDEYINEMEMMLGRTLEPGRGNAQCLRLTLDKVEMLHRSLTWYLCIVVVDIIASGYLRCYSFEFYRGSCFDVFPPRPLGLFGSHCSPAKKLTYWYRPHTSSTRLPILFIHGIGVGLYPYIDFLHELNAEDRQDLPGGQLGIIAVEIMSVSSRITGQAMSRETISEEIRCIVKSHGWEKFVLVSHSYGSVVAAHLLHTPTIASKIGPMLFIDPVAFLLHHPDVAYNFICRKPATANEHVLSYFGSKDIGVAHTLFRRFFWANNILWKEDIRHHRVAVSLGGNDLVVNTKVIKAYLTGGDDWYLKTGNGKNEESRSDNLDVLWFPELHHAQVFDQKSTRGPLIETVRKFCVDR</sequence>
<gene>
    <name evidence="2" type="ORF">B0T11DRAFT_290822</name>
</gene>
<dbReference type="Gene3D" id="3.40.50.1820">
    <property type="entry name" value="alpha/beta hydrolase"/>
    <property type="match status" value="1"/>
</dbReference>
<dbReference type="InterPro" id="IPR029058">
    <property type="entry name" value="AB_hydrolase_fold"/>
</dbReference>
<accession>A0A8K0T3H4</accession>
<keyword evidence="1" id="KW-0812">Transmembrane</keyword>
<evidence type="ECO:0008006" key="4">
    <source>
        <dbReference type="Google" id="ProtNLM"/>
    </source>
</evidence>
<feature type="transmembrane region" description="Helical" evidence="1">
    <location>
        <begin position="21"/>
        <end position="42"/>
    </location>
</feature>
<evidence type="ECO:0000313" key="3">
    <source>
        <dbReference type="Proteomes" id="UP000813385"/>
    </source>
</evidence>
<keyword evidence="1" id="KW-0472">Membrane</keyword>
<evidence type="ECO:0000313" key="2">
    <source>
        <dbReference type="EMBL" id="KAH7347107.1"/>
    </source>
</evidence>
<dbReference type="PANTHER" id="PTHR37471:SF1">
    <property type="entry name" value="AB HYDROLASE-1 DOMAIN-CONTAINING PROTEIN"/>
    <property type="match status" value="1"/>
</dbReference>
<dbReference type="SUPFAM" id="SSF53474">
    <property type="entry name" value="alpha/beta-Hydrolases"/>
    <property type="match status" value="1"/>
</dbReference>
<dbReference type="PANTHER" id="PTHR37471">
    <property type="entry name" value="UNNAMED PRODUCT"/>
    <property type="match status" value="1"/>
</dbReference>
<keyword evidence="3" id="KW-1185">Reference proteome</keyword>
<dbReference type="EMBL" id="JAGPXD010000007">
    <property type="protein sequence ID" value="KAH7347107.1"/>
    <property type="molecule type" value="Genomic_DNA"/>
</dbReference>
<dbReference type="OrthoDB" id="6431331at2759"/>
<organism evidence="2 3">
    <name type="scientific">Plectosphaerella cucumerina</name>
    <dbReference type="NCBI Taxonomy" id="40658"/>
    <lineage>
        <taxon>Eukaryota</taxon>
        <taxon>Fungi</taxon>
        <taxon>Dikarya</taxon>
        <taxon>Ascomycota</taxon>
        <taxon>Pezizomycotina</taxon>
        <taxon>Sordariomycetes</taxon>
        <taxon>Hypocreomycetidae</taxon>
        <taxon>Glomerellales</taxon>
        <taxon>Plectosphaerellaceae</taxon>
        <taxon>Plectosphaerella</taxon>
    </lineage>
</organism>
<evidence type="ECO:0000256" key="1">
    <source>
        <dbReference type="SAM" id="Phobius"/>
    </source>
</evidence>
<proteinExistence type="predicted"/>
<name>A0A8K0T3H4_9PEZI</name>
<dbReference type="Proteomes" id="UP000813385">
    <property type="component" value="Unassembled WGS sequence"/>
</dbReference>
<protein>
    <recommendedName>
        <fullName evidence="4">AB hydrolase-1 domain-containing protein</fullName>
    </recommendedName>
</protein>
<feature type="transmembrane region" description="Helical" evidence="1">
    <location>
        <begin position="48"/>
        <end position="68"/>
    </location>
</feature>
<comment type="caution">
    <text evidence="2">The sequence shown here is derived from an EMBL/GenBank/DDBJ whole genome shotgun (WGS) entry which is preliminary data.</text>
</comment>
<keyword evidence="1" id="KW-1133">Transmembrane helix</keyword>
<reference evidence="2" key="1">
    <citation type="journal article" date="2021" name="Nat. Commun.">
        <title>Genetic determinants of endophytism in the Arabidopsis root mycobiome.</title>
        <authorList>
            <person name="Mesny F."/>
            <person name="Miyauchi S."/>
            <person name="Thiergart T."/>
            <person name="Pickel B."/>
            <person name="Atanasova L."/>
            <person name="Karlsson M."/>
            <person name="Huettel B."/>
            <person name="Barry K.W."/>
            <person name="Haridas S."/>
            <person name="Chen C."/>
            <person name="Bauer D."/>
            <person name="Andreopoulos W."/>
            <person name="Pangilinan J."/>
            <person name="LaButti K."/>
            <person name="Riley R."/>
            <person name="Lipzen A."/>
            <person name="Clum A."/>
            <person name="Drula E."/>
            <person name="Henrissat B."/>
            <person name="Kohler A."/>
            <person name="Grigoriev I.V."/>
            <person name="Martin F.M."/>
            <person name="Hacquard S."/>
        </authorList>
    </citation>
    <scope>NUCLEOTIDE SEQUENCE</scope>
    <source>
        <strain evidence="2">MPI-CAGE-AT-0016</strain>
    </source>
</reference>